<keyword evidence="5" id="KW-1185">Reference proteome</keyword>
<evidence type="ECO:0000313" key="4">
    <source>
        <dbReference type="Proteomes" id="UP000236447"/>
    </source>
</evidence>
<accession>A0A135IRB2</accession>
<protein>
    <submittedName>
        <fullName evidence="3">Uncharacterized protein</fullName>
    </submittedName>
</protein>
<keyword evidence="1" id="KW-0812">Transmembrane</keyword>
<evidence type="ECO:0000313" key="3">
    <source>
        <dbReference type="EMBL" id="AUR01190.1"/>
    </source>
</evidence>
<geneLocation type="plasmid" evidence="4">
    <name>pp88_a</name>
</geneLocation>
<name>A0A135IRB2_9RHOB</name>
<reference evidence="2 5" key="3">
    <citation type="journal article" date="2017" name="Int. J. Syst. Evol. Microbiol.">
        <title>Adaptation of Surface-Associated Bacteria to the Open Ocean: A Genomically Distinct Subpopulation of Phaeobacter gallaeciensis Colonizes Pacific Mesozooplankton.</title>
        <authorList>
            <person name="Freese H.M."/>
            <person name="Methner A."/>
            <person name="Overmann J."/>
        </authorList>
    </citation>
    <scope>NUCLEOTIDE SEQUENCE [LARGE SCALE GENOMIC DNA]</scope>
    <source>
        <strain evidence="2 5">P66</strain>
        <plasmid evidence="2 5">pP66_a</plasmid>
    </source>
</reference>
<dbReference type="EMBL" id="CP010726">
    <property type="protein sequence ID" value="AUR01190.1"/>
    <property type="molecule type" value="Genomic_DNA"/>
</dbReference>
<geneLocation type="plasmid" evidence="3">
    <name>pP88_a</name>
</geneLocation>
<keyword evidence="3" id="KW-0614">Plasmid</keyword>
<geneLocation type="plasmid" evidence="2 5">
    <name>pP66_a</name>
</geneLocation>
<evidence type="ECO:0000313" key="2">
    <source>
        <dbReference type="EMBL" id="AUQ96679.1"/>
    </source>
</evidence>
<dbReference type="GeneID" id="57290508"/>
<feature type="transmembrane region" description="Helical" evidence="1">
    <location>
        <begin position="36"/>
        <end position="57"/>
    </location>
</feature>
<organism evidence="3 4">
    <name type="scientific">Phaeobacter inhibens</name>
    <dbReference type="NCBI Taxonomy" id="221822"/>
    <lineage>
        <taxon>Bacteria</taxon>
        <taxon>Pseudomonadati</taxon>
        <taxon>Pseudomonadota</taxon>
        <taxon>Alphaproteobacteria</taxon>
        <taxon>Rhodobacterales</taxon>
        <taxon>Roseobacteraceae</taxon>
        <taxon>Phaeobacter</taxon>
    </lineage>
</organism>
<evidence type="ECO:0000313" key="5">
    <source>
        <dbReference type="Proteomes" id="UP000236536"/>
    </source>
</evidence>
<sequence precursor="true">MRHILSGIFYVAITALPAMATGFDRPAPQAQSATAEFWFGLACIALVLALAAVHVLVRRR</sequence>
<reference evidence="3 4" key="1">
    <citation type="journal article" date="2017" name="Front. Microbiol.">
        <title>Phaeobacter piscinae sp. nov., a species of the Roseobacter group and potential aquaculture probiont.</title>
        <authorList>
            <person name="Sonnenschein E.C."/>
            <person name="Phippen C.B.W."/>
            <person name="Nielsen K.F."/>
            <person name="Mateiu R.V."/>
            <person name="Melchiorsen J."/>
            <person name="Gram L."/>
            <person name="Overmann J."/>
            <person name="Freese H.M."/>
        </authorList>
    </citation>
    <scope>NUCLEOTIDE SEQUENCE [LARGE SCALE GENOMIC DNA]</scope>
    <source>
        <strain evidence="3 4">P88</strain>
        <plasmid evidence="3">pP88_a</plasmid>
    </source>
</reference>
<dbReference type="OMA" id="AAAEFWF"/>
<keyword evidence="1" id="KW-1133">Transmembrane helix</keyword>
<keyword evidence="1" id="KW-0472">Membrane</keyword>
<gene>
    <name evidence="2" type="ORF">PhaeoP66_03953</name>
    <name evidence="3" type="ORF">PhaeoP88_03878</name>
</gene>
<dbReference type="RefSeq" id="WP_014881749.1">
    <property type="nucleotide sequence ID" value="NZ_CBCSDS010000014.1"/>
</dbReference>
<dbReference type="Proteomes" id="UP000236536">
    <property type="component" value="Plasmid pP66_a"/>
</dbReference>
<proteinExistence type="predicted"/>
<evidence type="ECO:0000256" key="1">
    <source>
        <dbReference type="SAM" id="Phobius"/>
    </source>
</evidence>
<dbReference type="Proteomes" id="UP000236447">
    <property type="component" value="Plasmid pP88_a"/>
</dbReference>
<dbReference type="AlphaFoldDB" id="A0A135IRB2"/>
<dbReference type="EMBL" id="CP010706">
    <property type="protein sequence ID" value="AUQ96679.1"/>
    <property type="molecule type" value="Genomic_DNA"/>
</dbReference>
<reference evidence="4 5" key="2">
    <citation type="journal article" date="2017" name="Genome Biol. Evol.">
        <title>Trajectories and Drivers of Genome Evolution in Surface-Associated Marine Phaeobacter.</title>
        <authorList>
            <person name="Freese H.M."/>
            <person name="Sikorski J."/>
            <person name="Bunk B."/>
            <person name="Scheuner C."/>
            <person name="Meier-Kolthoff J.P."/>
            <person name="Sproer C."/>
            <person name="Gram L."/>
            <person name="Overmann J."/>
        </authorList>
    </citation>
    <scope>NUCLEOTIDE SEQUENCE [LARGE SCALE GENOMIC DNA]</scope>
    <source>
        <strain evidence="2 5">P66</strain>
        <strain evidence="3 4">P88</strain>
        <plasmid evidence="2 5">pP66_a</plasmid>
        <plasmid evidence="3">pP88_a</plasmid>
    </source>
</reference>